<keyword evidence="1" id="KW-0472">Membrane</keyword>
<keyword evidence="1" id="KW-1133">Transmembrane helix</keyword>
<evidence type="ECO:0000313" key="2">
    <source>
        <dbReference type="Proteomes" id="UP000515146"/>
    </source>
</evidence>
<gene>
    <name evidence="3" type="primary">LOC113794781</name>
</gene>
<feature type="transmembrane region" description="Helical" evidence="1">
    <location>
        <begin position="88"/>
        <end position="108"/>
    </location>
</feature>
<dbReference type="InParanoid" id="A0A6P6Y5Z1"/>
<name>A0A6P6Y5Z1_DERPT</name>
<proteinExistence type="predicted"/>
<protein>
    <submittedName>
        <fullName evidence="3">Uncharacterized protein LOC113794781</fullName>
    </submittedName>
</protein>
<feature type="transmembrane region" description="Helical" evidence="1">
    <location>
        <begin position="17"/>
        <end position="39"/>
    </location>
</feature>
<keyword evidence="2" id="KW-1185">Reference proteome</keyword>
<feature type="transmembrane region" description="Helical" evidence="1">
    <location>
        <begin position="114"/>
        <end position="134"/>
    </location>
</feature>
<reference evidence="3" key="1">
    <citation type="submission" date="2025-08" db="UniProtKB">
        <authorList>
            <consortium name="RefSeq"/>
        </authorList>
    </citation>
    <scope>IDENTIFICATION</scope>
    <source>
        <strain evidence="3">Airmid</strain>
    </source>
</reference>
<dbReference type="RefSeq" id="XP_027200720.1">
    <property type="nucleotide sequence ID" value="XM_027344919.1"/>
</dbReference>
<evidence type="ECO:0000256" key="1">
    <source>
        <dbReference type="SAM" id="Phobius"/>
    </source>
</evidence>
<dbReference type="Proteomes" id="UP000515146">
    <property type="component" value="Unplaced"/>
</dbReference>
<keyword evidence="1" id="KW-0812">Transmembrane</keyword>
<dbReference type="AlphaFoldDB" id="A0A6P6Y5Z1"/>
<organism evidence="2 3">
    <name type="scientific">Dermatophagoides pteronyssinus</name>
    <name type="common">European house dust mite</name>
    <dbReference type="NCBI Taxonomy" id="6956"/>
    <lineage>
        <taxon>Eukaryota</taxon>
        <taxon>Metazoa</taxon>
        <taxon>Ecdysozoa</taxon>
        <taxon>Arthropoda</taxon>
        <taxon>Chelicerata</taxon>
        <taxon>Arachnida</taxon>
        <taxon>Acari</taxon>
        <taxon>Acariformes</taxon>
        <taxon>Sarcoptiformes</taxon>
        <taxon>Astigmata</taxon>
        <taxon>Psoroptidia</taxon>
        <taxon>Analgoidea</taxon>
        <taxon>Pyroglyphidae</taxon>
        <taxon>Dermatophagoidinae</taxon>
        <taxon>Dermatophagoides</taxon>
    </lineage>
</organism>
<dbReference type="KEGG" id="dpte:113794781"/>
<accession>A0A6P6Y5Z1</accession>
<evidence type="ECO:0000313" key="3">
    <source>
        <dbReference type="RefSeq" id="XP_027200720.1"/>
    </source>
</evidence>
<feature type="transmembrane region" description="Helical" evidence="1">
    <location>
        <begin position="59"/>
        <end position="81"/>
    </location>
</feature>
<sequence>MKTPTTRQWLSLKQKKCCVVILTLISILWKLIELIMVISNKNKADYLIIKVNHQSTWNIDLFSFIWLGFILVTVFSSIGLFGTIMEIYCLSITYSIYSCIKMISYFVAIFFVPIYSILFIIYLALFITLIFIIMDLNQKNRTTNNDLTNKNSITNSSFPVF</sequence>